<dbReference type="InParanoid" id="A0A7E5X105"/>
<evidence type="ECO:0000313" key="4">
    <source>
        <dbReference type="RefSeq" id="XP_026746162.1"/>
    </source>
</evidence>
<keyword evidence="3" id="KW-1185">Reference proteome</keyword>
<evidence type="ECO:0000313" key="3">
    <source>
        <dbReference type="Proteomes" id="UP000322000"/>
    </source>
</evidence>
<reference evidence="4" key="1">
    <citation type="submission" date="2025-08" db="UniProtKB">
        <authorList>
            <consortium name="RefSeq"/>
        </authorList>
    </citation>
    <scope>IDENTIFICATION</scope>
</reference>
<dbReference type="AlphaFoldDB" id="A0A7E5X105"/>
<gene>
    <name evidence="4" type="primary">LOC113507508</name>
</gene>
<dbReference type="KEGG" id="tnl:113507508"/>
<evidence type="ECO:0000256" key="1">
    <source>
        <dbReference type="SAM" id="MobiDB-lite"/>
    </source>
</evidence>
<feature type="compositionally biased region" description="Polar residues" evidence="1">
    <location>
        <begin position="64"/>
        <end position="75"/>
    </location>
</feature>
<dbReference type="PANTHER" id="PTHR46599">
    <property type="entry name" value="PIGGYBAC TRANSPOSABLE ELEMENT-DERIVED PROTEIN 4"/>
    <property type="match status" value="1"/>
</dbReference>
<sequence>MNMLFDELDLTLDDFREIEHIESQFRETESHSSDYEEFIRFPNRRARKRCIVPSDTEDEETLVPSPSESGYTPNTEWHEPQGKQPNIIPYTEISVLKPMHLRHALAGGQPADFYNLMVPEALLEDIARQTNIFAAQVLSKSRLSRQSRLHLWKNTDKTEIKKFFGLIIWMGLVKLPKLALYWSNNPMYAQPFAKNIMSRNRFEILLRMLHFSNNEEARENDRLWKISNLLSTLNANFAYHYTPGEFLCVDESMIPFRGRVIFRQYNKQKRHKYGIKLFKLCTVPGYTWKIEVYSGKQLDSAFSTPTNVVLRLCVGLLGKGHSVFVDNWYTSLDLAEKLIDNETHLIGTLRRNRKYLPKQVMEAKLNPGEFAAKENSKGITVMKWKDKRDVCLLSTKHSIGFRKTKNKRGIEVIKPKIIMDYNKAKAAVDLSDQMTAYSSPLRKSIKWYKKLALELLLNTAVVNARVLYEATTKKKIPIIEFRRKLSQQMIDTNPRYGATSNIPCRPKRIKHSLVKADGKAAKTRKFCVGCYKNNSQTHGRKIAKNKTKKVTTFCSVCPDKPYLCRSCFDKNH</sequence>
<evidence type="ECO:0000259" key="2">
    <source>
        <dbReference type="Pfam" id="PF13843"/>
    </source>
</evidence>
<organism evidence="3 4">
    <name type="scientific">Trichoplusia ni</name>
    <name type="common">Cabbage looper</name>
    <dbReference type="NCBI Taxonomy" id="7111"/>
    <lineage>
        <taxon>Eukaryota</taxon>
        <taxon>Metazoa</taxon>
        <taxon>Ecdysozoa</taxon>
        <taxon>Arthropoda</taxon>
        <taxon>Hexapoda</taxon>
        <taxon>Insecta</taxon>
        <taxon>Pterygota</taxon>
        <taxon>Neoptera</taxon>
        <taxon>Endopterygota</taxon>
        <taxon>Lepidoptera</taxon>
        <taxon>Glossata</taxon>
        <taxon>Ditrysia</taxon>
        <taxon>Noctuoidea</taxon>
        <taxon>Noctuidae</taxon>
        <taxon>Plusiinae</taxon>
        <taxon>Trichoplusia</taxon>
    </lineage>
</organism>
<proteinExistence type="predicted"/>
<dbReference type="PANTHER" id="PTHR46599:SF3">
    <property type="entry name" value="PIGGYBAC TRANSPOSABLE ELEMENT-DERIVED PROTEIN 4"/>
    <property type="match status" value="1"/>
</dbReference>
<dbReference type="RefSeq" id="XP_026746162.1">
    <property type="nucleotide sequence ID" value="XM_026890361.1"/>
</dbReference>
<protein>
    <submittedName>
        <fullName evidence="4">PiggyBac transposable element-derived protein 4-like</fullName>
    </submittedName>
</protein>
<dbReference type="OrthoDB" id="5876240at2759"/>
<name>A0A7E5X105_TRINI</name>
<dbReference type="FunCoup" id="A0A7E5X105">
    <property type="interactions" value="58"/>
</dbReference>
<accession>A0A7E5X105</accession>
<dbReference type="GeneID" id="113507508"/>
<dbReference type="Proteomes" id="UP000322000">
    <property type="component" value="Unplaced"/>
</dbReference>
<dbReference type="Pfam" id="PF13843">
    <property type="entry name" value="DDE_Tnp_1_7"/>
    <property type="match status" value="1"/>
</dbReference>
<dbReference type="InterPro" id="IPR029526">
    <property type="entry name" value="PGBD"/>
</dbReference>
<feature type="domain" description="PiggyBac transposable element-derived protein" evidence="2">
    <location>
        <begin position="110"/>
        <end position="464"/>
    </location>
</feature>
<feature type="region of interest" description="Disordered" evidence="1">
    <location>
        <begin position="53"/>
        <end position="84"/>
    </location>
</feature>